<dbReference type="InterPro" id="IPR003439">
    <property type="entry name" value="ABC_transporter-like_ATP-bd"/>
</dbReference>
<accession>A0A0W1AQH5</accession>
<evidence type="ECO:0000256" key="2">
    <source>
        <dbReference type="ARBA" id="ARBA00022741"/>
    </source>
</evidence>
<dbReference type="PROSITE" id="PS00211">
    <property type="entry name" value="ABC_TRANSPORTER_1"/>
    <property type="match status" value="1"/>
</dbReference>
<dbReference type="EMBL" id="LCZJ02000065">
    <property type="protein sequence ID" value="KTD83506.1"/>
    <property type="molecule type" value="Genomic_DNA"/>
</dbReference>
<dbReference type="PROSITE" id="PS50893">
    <property type="entry name" value="ABC_TRANSPORTER_2"/>
    <property type="match status" value="1"/>
</dbReference>
<dbReference type="PANTHER" id="PTHR42939:SF3">
    <property type="entry name" value="ABC TRANSPORTER ATP-BINDING COMPONENT"/>
    <property type="match status" value="1"/>
</dbReference>
<gene>
    <name evidence="5" type="ORF">UQ64_02410</name>
</gene>
<dbReference type="InterPro" id="IPR017871">
    <property type="entry name" value="ABC_transporter-like_CS"/>
</dbReference>
<evidence type="ECO:0000256" key="1">
    <source>
        <dbReference type="ARBA" id="ARBA00022448"/>
    </source>
</evidence>
<dbReference type="SMART" id="SM00382">
    <property type="entry name" value="AAA"/>
    <property type="match status" value="1"/>
</dbReference>
<keyword evidence="2" id="KW-0547">Nucleotide-binding</keyword>
<dbReference type="InterPro" id="IPR027417">
    <property type="entry name" value="P-loop_NTPase"/>
</dbReference>
<dbReference type="InterPro" id="IPR003593">
    <property type="entry name" value="AAA+_ATPase"/>
</dbReference>
<dbReference type="InterPro" id="IPR051782">
    <property type="entry name" value="ABC_Transporter_VariousFunc"/>
</dbReference>
<dbReference type="GO" id="GO:0005524">
    <property type="term" value="F:ATP binding"/>
    <property type="evidence" value="ECO:0007669"/>
    <property type="project" value="UniProtKB-KW"/>
</dbReference>
<dbReference type="Proteomes" id="UP000054709">
    <property type="component" value="Unassembled WGS sequence"/>
</dbReference>
<keyword evidence="1" id="KW-0813">Transport</keyword>
<comment type="caution">
    <text evidence="5">The sequence shown here is derived from an EMBL/GenBank/DDBJ whole genome shotgun (WGS) entry which is preliminary data.</text>
</comment>
<keyword evidence="6" id="KW-1185">Reference proteome</keyword>
<dbReference type="Pfam" id="PF00005">
    <property type="entry name" value="ABC_tran"/>
    <property type="match status" value="1"/>
</dbReference>
<proteinExistence type="predicted"/>
<evidence type="ECO:0000256" key="3">
    <source>
        <dbReference type="ARBA" id="ARBA00022840"/>
    </source>
</evidence>
<organism evidence="5 6">
    <name type="scientific">Paenibacillus etheri</name>
    <dbReference type="NCBI Taxonomy" id="1306852"/>
    <lineage>
        <taxon>Bacteria</taxon>
        <taxon>Bacillati</taxon>
        <taxon>Bacillota</taxon>
        <taxon>Bacilli</taxon>
        <taxon>Bacillales</taxon>
        <taxon>Paenibacillaceae</taxon>
        <taxon>Paenibacillus</taxon>
    </lineage>
</organism>
<dbReference type="Gene3D" id="3.40.50.300">
    <property type="entry name" value="P-loop containing nucleotide triphosphate hydrolases"/>
    <property type="match status" value="1"/>
</dbReference>
<evidence type="ECO:0000313" key="6">
    <source>
        <dbReference type="Proteomes" id="UP000054709"/>
    </source>
</evidence>
<dbReference type="PANTHER" id="PTHR42939">
    <property type="entry name" value="ABC TRANSPORTER ATP-BINDING PROTEIN ALBC-RELATED"/>
    <property type="match status" value="1"/>
</dbReference>
<dbReference type="GO" id="GO:0016887">
    <property type="term" value="F:ATP hydrolysis activity"/>
    <property type="evidence" value="ECO:0007669"/>
    <property type="project" value="InterPro"/>
</dbReference>
<feature type="domain" description="ABC transporter" evidence="4">
    <location>
        <begin position="6"/>
        <end position="233"/>
    </location>
</feature>
<dbReference type="SUPFAM" id="SSF52540">
    <property type="entry name" value="P-loop containing nucleoside triphosphate hydrolases"/>
    <property type="match status" value="1"/>
</dbReference>
<dbReference type="CDD" id="cd03230">
    <property type="entry name" value="ABC_DR_subfamily_A"/>
    <property type="match status" value="1"/>
</dbReference>
<name>A0A0W1AQH5_9BACL</name>
<sequence length="309" mass="35640">MVQMAIELRNVLKRRRNKTIGPLTMNLPKGYITALVGQNGSGKSTLLNLLMQLTNPEEGEIYWFENRYDSGLPLELRQTIAYVPETSITEENHWNAEEAAQFRQHWYPNWDESYFQDLMDRFEVPYHMRLSKMSKGERRKFEIAAALASHPSLLLLDEPSSGLDPFAWKIMIETLLKYMDENNATIIISTHIVEELRRLADYIVLMHRGELLGMAEKDSLFGTWTEVWVQVTDEEELAELSAELPGGINFTMETPGVASFIIEQFSKNEKRIQDLGVKVTKSRSLELDEILGLWTQGHRPILIDHKRGD</sequence>
<reference evidence="5 6" key="1">
    <citation type="journal article" date="2015" name="Int. Biodeterior. Biodegradation">
        <title>Physiological and genetic screening methods for the isolation of methyl tert-butyl ether-degrading bacteria for bioremediation purposes.</title>
        <authorList>
            <person name="Guisado I.M."/>
            <person name="Purswani J."/>
            <person name="Gonzalez Lopez J."/>
            <person name="Pozo C."/>
        </authorList>
    </citation>
    <scope>NUCLEOTIDE SEQUENCE [LARGE SCALE GENOMIC DNA]</scope>
    <source>
        <strain evidence="5 6">SH7</strain>
    </source>
</reference>
<dbReference type="OrthoDB" id="2960217at2"/>
<evidence type="ECO:0000313" key="5">
    <source>
        <dbReference type="EMBL" id="KTD83506.1"/>
    </source>
</evidence>
<keyword evidence="3 5" id="KW-0067">ATP-binding</keyword>
<dbReference type="AlphaFoldDB" id="A0A0W1AQH5"/>
<protein>
    <submittedName>
        <fullName evidence="5">Multidrug ABC transporter ATP-binding protein</fullName>
    </submittedName>
</protein>
<evidence type="ECO:0000259" key="4">
    <source>
        <dbReference type="PROSITE" id="PS50893"/>
    </source>
</evidence>